<protein>
    <submittedName>
        <fullName evidence="1">DUF192 domain-containing protein</fullName>
    </submittedName>
</protein>
<dbReference type="InterPro" id="IPR003795">
    <property type="entry name" value="DUF192"/>
</dbReference>
<accession>A0ABW5AKV2</accession>
<dbReference type="PANTHER" id="PTHR37953:SF1">
    <property type="entry name" value="UPF0127 PROTEIN MJ1496"/>
    <property type="match status" value="1"/>
</dbReference>
<reference evidence="2" key="1">
    <citation type="journal article" date="2019" name="Int. J. Syst. Evol. Microbiol.">
        <title>The Global Catalogue of Microorganisms (GCM) 10K type strain sequencing project: providing services to taxonomists for standard genome sequencing and annotation.</title>
        <authorList>
            <consortium name="The Broad Institute Genomics Platform"/>
            <consortium name="The Broad Institute Genome Sequencing Center for Infectious Disease"/>
            <person name="Wu L."/>
            <person name="Ma J."/>
        </authorList>
    </citation>
    <scope>NUCLEOTIDE SEQUENCE [LARGE SCALE GENOMIC DNA]</scope>
    <source>
        <strain evidence="2">CGMCC 1.6774</strain>
    </source>
</reference>
<dbReference type="PANTHER" id="PTHR37953">
    <property type="entry name" value="UPF0127 PROTEIN MJ1496"/>
    <property type="match status" value="1"/>
</dbReference>
<proteinExistence type="predicted"/>
<evidence type="ECO:0000313" key="2">
    <source>
        <dbReference type="Proteomes" id="UP001597314"/>
    </source>
</evidence>
<dbReference type="EMBL" id="JBHUIW010000016">
    <property type="protein sequence ID" value="MFD2183316.1"/>
    <property type="molecule type" value="Genomic_DNA"/>
</dbReference>
<dbReference type="Gene3D" id="2.60.120.1140">
    <property type="entry name" value="Protein of unknown function DUF192"/>
    <property type="match status" value="1"/>
</dbReference>
<evidence type="ECO:0000313" key="1">
    <source>
        <dbReference type="EMBL" id="MFD2183316.1"/>
    </source>
</evidence>
<gene>
    <name evidence="1" type="ORF">ACFSOX_14245</name>
</gene>
<sequence>MTRRTVLSAALRLVTVAVLAILLGAPLGVSGAIAFERQTLEIATKTGVHVFSVEVATTDAERAQGLMHRKELPEGTGMLFDFKRDEPVSMWMKNTYVPLDMIFITADGRIHRIAENTTPMSERIIPSGGPVRGVLEVVAGTAKKLGIAPGDRIGHPMFTGR</sequence>
<dbReference type="InterPro" id="IPR038695">
    <property type="entry name" value="Saro_0823-like_sf"/>
</dbReference>
<dbReference type="RefSeq" id="WP_378478474.1">
    <property type="nucleotide sequence ID" value="NZ_JBHUIW010000016.1"/>
</dbReference>
<name>A0ABW5AKV2_9BRAD</name>
<keyword evidence="2" id="KW-1185">Reference proteome</keyword>
<organism evidence="1 2">
    <name type="scientific">Rhodoplanes azumiensis</name>
    <dbReference type="NCBI Taxonomy" id="1897628"/>
    <lineage>
        <taxon>Bacteria</taxon>
        <taxon>Pseudomonadati</taxon>
        <taxon>Pseudomonadota</taxon>
        <taxon>Alphaproteobacteria</taxon>
        <taxon>Hyphomicrobiales</taxon>
        <taxon>Nitrobacteraceae</taxon>
        <taxon>Rhodoplanes</taxon>
    </lineage>
</organism>
<comment type="caution">
    <text evidence="1">The sequence shown here is derived from an EMBL/GenBank/DDBJ whole genome shotgun (WGS) entry which is preliminary data.</text>
</comment>
<dbReference type="Pfam" id="PF02643">
    <property type="entry name" value="DUF192"/>
    <property type="match status" value="1"/>
</dbReference>
<dbReference type="Proteomes" id="UP001597314">
    <property type="component" value="Unassembled WGS sequence"/>
</dbReference>